<gene>
    <name evidence="11" type="primary">nhaC</name>
    <name evidence="11" type="ORF">LIP50_06720</name>
</gene>
<evidence type="ECO:0000256" key="9">
    <source>
        <dbReference type="SAM" id="Phobius"/>
    </source>
</evidence>
<feature type="transmembrane region" description="Helical" evidence="9">
    <location>
        <begin position="69"/>
        <end position="93"/>
    </location>
</feature>
<dbReference type="PRINTS" id="PR00173">
    <property type="entry name" value="EDTRNSPORT"/>
</dbReference>
<feature type="domain" description="Na+/H+ antiporter NhaC-like C-terminal" evidence="10">
    <location>
        <begin position="162"/>
        <end position="456"/>
    </location>
</feature>
<keyword evidence="4" id="KW-1003">Cell membrane</keyword>
<evidence type="ECO:0000256" key="1">
    <source>
        <dbReference type="ARBA" id="ARBA00004651"/>
    </source>
</evidence>
<evidence type="ECO:0000256" key="4">
    <source>
        <dbReference type="ARBA" id="ARBA00022475"/>
    </source>
</evidence>
<feature type="transmembrane region" description="Helical" evidence="9">
    <location>
        <begin position="438"/>
        <end position="459"/>
    </location>
</feature>
<feature type="transmembrane region" description="Helical" evidence="9">
    <location>
        <begin position="12"/>
        <end position="32"/>
    </location>
</feature>
<organism evidence="11 12">
    <name type="scientific">Intestinibacter bartlettii</name>
    <dbReference type="NCBI Taxonomy" id="261299"/>
    <lineage>
        <taxon>Bacteria</taxon>
        <taxon>Bacillati</taxon>
        <taxon>Bacillota</taxon>
        <taxon>Clostridia</taxon>
        <taxon>Peptostreptococcales</taxon>
        <taxon>Peptostreptococcaceae</taxon>
        <taxon>Intestinibacter</taxon>
    </lineage>
</organism>
<evidence type="ECO:0000313" key="12">
    <source>
        <dbReference type="Proteomes" id="UP001299409"/>
    </source>
</evidence>
<feature type="transmembrane region" description="Helical" evidence="9">
    <location>
        <begin position="408"/>
        <end position="432"/>
    </location>
</feature>
<accession>A0ABS8CWP3</accession>
<reference evidence="11 12" key="1">
    <citation type="submission" date="2021-10" db="EMBL/GenBank/DDBJ databases">
        <title>Collection of gut derived symbiotic bacterial strains cultured from healthy donors.</title>
        <authorList>
            <person name="Lin H."/>
            <person name="Littmann E."/>
            <person name="Claire K."/>
            <person name="Pamer E."/>
        </authorList>
    </citation>
    <scope>NUCLEOTIDE SEQUENCE [LARGE SCALE GENOMIC DNA]</scope>
    <source>
        <strain evidence="11 12">MSK.17.68</strain>
    </source>
</reference>
<evidence type="ECO:0000256" key="5">
    <source>
        <dbReference type="ARBA" id="ARBA00022692"/>
    </source>
</evidence>
<proteinExistence type="inferred from homology"/>
<name>A0ABS8CWP3_9FIRM</name>
<evidence type="ECO:0000256" key="7">
    <source>
        <dbReference type="ARBA" id="ARBA00023136"/>
    </source>
</evidence>
<comment type="similarity">
    <text evidence="8">Belongs to the NhaC Na(+)/H(+) (TC 2.A.35) antiporter family.</text>
</comment>
<keyword evidence="12" id="KW-1185">Reference proteome</keyword>
<dbReference type="InterPro" id="IPR004770">
    <property type="entry name" value="Na/H_antiport_NhaC"/>
</dbReference>
<feature type="transmembrane region" description="Helical" evidence="9">
    <location>
        <begin position="269"/>
        <end position="291"/>
    </location>
</feature>
<protein>
    <submittedName>
        <fullName evidence="11">Na+/H+ antiporter NhaC</fullName>
    </submittedName>
</protein>
<dbReference type="PANTHER" id="PTHR33451">
    <property type="entry name" value="MALATE-2H(+)/NA(+)-LACTATE ANTIPORTER"/>
    <property type="match status" value="1"/>
</dbReference>
<feature type="transmembrane region" description="Helical" evidence="9">
    <location>
        <begin position="99"/>
        <end position="125"/>
    </location>
</feature>
<dbReference type="InterPro" id="IPR018461">
    <property type="entry name" value="Na/H_Antiport_NhaC-like_C"/>
</dbReference>
<evidence type="ECO:0000256" key="3">
    <source>
        <dbReference type="ARBA" id="ARBA00022449"/>
    </source>
</evidence>
<keyword evidence="6 9" id="KW-1133">Transmembrane helix</keyword>
<dbReference type="Proteomes" id="UP001299409">
    <property type="component" value="Unassembled WGS sequence"/>
</dbReference>
<comment type="subcellular location">
    <subcellularLocation>
        <location evidence="1">Cell membrane</location>
        <topology evidence="1">Multi-pass membrane protein</topology>
    </subcellularLocation>
</comment>
<dbReference type="NCBIfam" id="TIGR00931">
    <property type="entry name" value="antiport_nhaC"/>
    <property type="match status" value="1"/>
</dbReference>
<comment type="caution">
    <text evidence="11">The sequence shown here is derived from an EMBL/GenBank/DDBJ whole genome shotgun (WGS) entry which is preliminary data.</text>
</comment>
<feature type="transmembrane region" description="Helical" evidence="9">
    <location>
        <begin position="353"/>
        <end position="376"/>
    </location>
</feature>
<feature type="transmembrane region" description="Helical" evidence="9">
    <location>
        <begin position="137"/>
        <end position="165"/>
    </location>
</feature>
<feature type="transmembrane region" description="Helical" evidence="9">
    <location>
        <begin position="235"/>
        <end position="257"/>
    </location>
</feature>
<dbReference type="EMBL" id="JAJBMB010000005">
    <property type="protein sequence ID" value="MCB5445896.1"/>
    <property type="molecule type" value="Genomic_DNA"/>
</dbReference>
<keyword evidence="2" id="KW-0813">Transport</keyword>
<evidence type="ECO:0000313" key="11">
    <source>
        <dbReference type="EMBL" id="MCB5445896.1"/>
    </source>
</evidence>
<evidence type="ECO:0000256" key="2">
    <source>
        <dbReference type="ARBA" id="ARBA00022448"/>
    </source>
</evidence>
<feature type="transmembrane region" description="Helical" evidence="9">
    <location>
        <begin position="38"/>
        <end position="57"/>
    </location>
</feature>
<evidence type="ECO:0000259" key="10">
    <source>
        <dbReference type="Pfam" id="PF03553"/>
    </source>
</evidence>
<dbReference type="InterPro" id="IPR052180">
    <property type="entry name" value="NhaC_Na-H+_Antiporter"/>
</dbReference>
<keyword evidence="3" id="KW-0050">Antiport</keyword>
<dbReference type="Pfam" id="PF03553">
    <property type="entry name" value="Na_H_antiporter"/>
    <property type="match status" value="1"/>
</dbReference>
<dbReference type="RefSeq" id="WP_226914660.1">
    <property type="nucleotide sequence ID" value="NZ_BAABXU010000001.1"/>
</dbReference>
<keyword evidence="7 9" id="KW-0472">Membrane</keyword>
<evidence type="ECO:0000256" key="6">
    <source>
        <dbReference type="ARBA" id="ARBA00022989"/>
    </source>
</evidence>
<keyword evidence="5 9" id="KW-0812">Transmembrane</keyword>
<sequence>MSKKEVRNATLVESLIPISFMAIFLSFCIFKYGASPHIPLIVTTIIASLIAVFRLGYSWEVIEQGMFETIISAMQAILITILIGILIGVWIVSGVVPCMIYWGLKIISPNIFLVASLLACAIISISTGSSWSTIGTIGVALLGIAQSLEIPVGLAAGAIISGAYFGDKLSPLSETTNLAPAVSGTDLFSHIKYMTYSTIPSLIICIIIYGVIGLRYSGRNLDIENILLVQETLKLTFNTLSPVLLIAPIFVISLVIFKIPAIPGLVGGILIGVLFAVTLQGVDLGSVLSAAQNGYVAKTGVQAVDELLSKGGLSSMMSTISLILCALSLGGVLEKTGMLKSIAEVLLKRAKGVFGTVACTMLTCLFTNIIAGEQYLAIVIPGKMYKSEFEKKGLDPVMLSRALEDSGTLTSVLVPWTSCGAYVAGVLGVSAFTYAPFTFLNIINPFVSLIMIAFGIKIVRTNSNKEEIV</sequence>
<evidence type="ECO:0000256" key="8">
    <source>
        <dbReference type="ARBA" id="ARBA00038435"/>
    </source>
</evidence>
<feature type="transmembrane region" description="Helical" evidence="9">
    <location>
        <begin position="312"/>
        <end position="333"/>
    </location>
</feature>
<feature type="transmembrane region" description="Helical" evidence="9">
    <location>
        <begin position="193"/>
        <end position="214"/>
    </location>
</feature>
<dbReference type="PANTHER" id="PTHR33451:SF3">
    <property type="entry name" value="MALATE-2H(+)_NA(+)-LACTATE ANTIPORTER"/>
    <property type="match status" value="1"/>
</dbReference>